<dbReference type="InterPro" id="IPR002223">
    <property type="entry name" value="Kunitz_BPTI"/>
</dbReference>
<sequence>LSSIVIEDNTTYILCAKKKWSKRTCQKRNGITLRFNGTDCVDPVQFPLHAQATSGSGRVGDVCSFNTDCLSGMYCSSGICRCLSTYVAVDNYCYEKINPGQSGCFYDDQCFAVWPDAYCKGGTCFCPADYMSAVKTRDGVVCVSVISGEPSCPLPNIPGPNSPSSIVVLPAPLGALGITVAACNPQSSTPPKTENDLVNRSTEFSCATKGIDGDPYDVSDIYDCIDNSHFWQSMGVNVQSHPVGVCCMNRAFTCSQPRRGESEAVGSVPRWWYNSVSGACQQFLFDLTSMEVSPNNFETLEHCEAYCKDACPRGSPAYTKGNIADQFPVSGCSAATPCEDGFECMDISSNHYCCPTRKSICSGLGGRPKDALRTTIYDSGFRFDQLTGETSDLSLGVSTRYYYNPSDGQCHPFTYNGFLGNFNNFGTLSDCQVFCSRLQCAHGNPLVTGVGIPQRCQRDSECPITHQCSPEHNVCCPTPLTDPLNNETLCTQPMRIGDCKLSIRQYWYDANTRQCTAFLFTGCQGNDNRFDTLYDCRNFCKNINAEPKCPQGRAYTDNSGKFYQCSESSLCPVNYECYFDGQVHGCCPSKAYTCSLQPNKGMTCGSGSSYRYYFDHTIKECQAFLFLGCDGNSNNFPTAEKCESYCGVGGCPNGGTPLRVKNQLQSCSDIDSCPPNFECSLITISGRPQRRCCPTRASICSRPPQMGIHNDKCSNSFASTRFYFNIALKACTEYTSNSCDLSLNSFSSKSHCENFCHASSCRAGDIAYVDVNSKKPLLCNPALQNSCPKNYECRLNTLTGDHVCCGAENMGVCPSGEKAFIDPKEMSPKECTANTEGSCPSNYVCRFSMHRHRYYCCASSTGSFCPKGKALFVYPVTHAPIECSIGSFSSCPPSYSCQSHTTEAIQGHCCSTLAICPDDVDFAVDPTTRLPIACNNDPFAPCPTGYSCMMQPSTKKMYCCSGRNPIKIAPVDGCPPNEYVYIENNKVRICDPFNLANAPCPKDYTCQWSMKNQRYQCCGAIPITEADLFYFFYCCLEDGCPEKQTAFLDKFGKPRVCTAAEESSCPHGYFCQFSTKNVQFQCCGLAGGMCPEGRLAFVSSSGTPERCEPGRNVCSSGFDCIINVEQDFICCSNETATEGCEDDEVLVNGQCLERVLPLGTCEYSEQCRGGTVCENTLCTCPEGTVLLNLSCVPDCTENQVGIAFGEVCLDKAEVGQQCISSLQCLGRSKCVSGTCECARGEVLVNGECSEVLAQCPKKDERPYWDVENTEPRVCIKTDPDSCPENFTCQYSSSIDQNICCGKADKFKKIKRGTYFFLNICISMMLLTIVIKNIKYCLKMTKKCLLKFSGNSCPKGGIPYLINGVPKKCAKALCPSGYKCVLSEASGEYICCSSKKRSGSCPRGSALIFPSTGQPVQCHPTKKKCPSGFSCLKTPGTLFYQCCTNDANYGRRWSDNCDCIEACNYHLVPDYFIVLILNVIIVTIVTITFS</sequence>
<evidence type="ECO:0000256" key="1">
    <source>
        <dbReference type="SAM" id="Phobius"/>
    </source>
</evidence>
<keyword evidence="3" id="KW-1185">Reference proteome</keyword>
<dbReference type="InterPro" id="IPR020901">
    <property type="entry name" value="Prtase_inh_Kunz-CS"/>
</dbReference>
<feature type="domain" description="BPTI/Kunitz inhibitor" evidence="2">
    <location>
        <begin position="254"/>
        <end position="307"/>
    </location>
</feature>
<evidence type="ECO:0000259" key="2">
    <source>
        <dbReference type="PROSITE" id="PS50279"/>
    </source>
</evidence>
<dbReference type="WBParaSite" id="SMUV_0001074101-mRNA-1">
    <property type="protein sequence ID" value="SMUV_0001074101-mRNA-1"/>
    <property type="gene ID" value="SMUV_0001074101"/>
</dbReference>
<evidence type="ECO:0000313" key="3">
    <source>
        <dbReference type="Proteomes" id="UP000046393"/>
    </source>
</evidence>
<feature type="transmembrane region" description="Helical" evidence="1">
    <location>
        <begin position="1314"/>
        <end position="1333"/>
    </location>
</feature>
<dbReference type="Pfam" id="PF00014">
    <property type="entry name" value="Kunitz_BPTI"/>
    <property type="match status" value="5"/>
</dbReference>
<protein>
    <submittedName>
        <fullName evidence="4">Kunitz/Bovine pancreatic trypsin inhibitor domain protein</fullName>
    </submittedName>
</protein>
<dbReference type="CDD" id="cd00109">
    <property type="entry name" value="Kunitz-type"/>
    <property type="match status" value="2"/>
</dbReference>
<feature type="domain" description="BPTI/Kunitz inhibitor" evidence="2">
    <location>
        <begin position="490"/>
        <end position="540"/>
    </location>
</feature>
<evidence type="ECO:0000313" key="4">
    <source>
        <dbReference type="WBParaSite" id="SMUV_0001074101-mRNA-1"/>
    </source>
</evidence>
<dbReference type="InterPro" id="IPR006150">
    <property type="entry name" value="Cys_repeat_1"/>
</dbReference>
<dbReference type="InterPro" id="IPR028150">
    <property type="entry name" value="Lustrin_cystein"/>
</dbReference>
<dbReference type="Pfam" id="PF14625">
    <property type="entry name" value="Lustrin_cystein"/>
    <property type="match status" value="13"/>
</dbReference>
<dbReference type="SMART" id="SM00131">
    <property type="entry name" value="KU"/>
    <property type="match status" value="5"/>
</dbReference>
<feature type="domain" description="BPTI/Kunitz inhibitor" evidence="2">
    <location>
        <begin position="700"/>
        <end position="756"/>
    </location>
</feature>
<dbReference type="SMART" id="SM00289">
    <property type="entry name" value="WR1"/>
    <property type="match status" value="17"/>
</dbReference>
<accession>A0A0N5B0E0</accession>
<dbReference type="PRINTS" id="PR00759">
    <property type="entry name" value="BASICPTASE"/>
</dbReference>
<dbReference type="PANTHER" id="PTHR46339">
    <property type="entry name" value="PROTEIN CBG15282-RELATED"/>
    <property type="match status" value="1"/>
</dbReference>
<dbReference type="InterPro" id="IPR036880">
    <property type="entry name" value="Kunitz_BPTI_sf"/>
</dbReference>
<feature type="transmembrane region" description="Helical" evidence="1">
    <location>
        <begin position="1470"/>
        <end position="1488"/>
    </location>
</feature>
<organism evidence="3 4">
    <name type="scientific">Syphacia muris</name>
    <dbReference type="NCBI Taxonomy" id="451379"/>
    <lineage>
        <taxon>Eukaryota</taxon>
        <taxon>Metazoa</taxon>
        <taxon>Ecdysozoa</taxon>
        <taxon>Nematoda</taxon>
        <taxon>Chromadorea</taxon>
        <taxon>Rhabditida</taxon>
        <taxon>Spirurina</taxon>
        <taxon>Oxyuridomorpha</taxon>
        <taxon>Oxyuroidea</taxon>
        <taxon>Oxyuridae</taxon>
        <taxon>Syphacia</taxon>
    </lineage>
</organism>
<name>A0A0N5B0E0_9BILA</name>
<feature type="domain" description="BPTI/Kunitz inhibitor" evidence="2">
    <location>
        <begin position="399"/>
        <end position="435"/>
    </location>
</feature>
<dbReference type="Gene3D" id="4.10.410.10">
    <property type="entry name" value="Pancreatic trypsin inhibitor Kunitz domain"/>
    <property type="match status" value="5"/>
</dbReference>
<dbReference type="Proteomes" id="UP000046393">
    <property type="component" value="Unplaced"/>
</dbReference>
<dbReference type="PANTHER" id="PTHR46339:SF5">
    <property type="entry name" value="BPTI_KUNITZ INHIBITOR DOMAIN-CONTAINING PROTEIN"/>
    <property type="match status" value="1"/>
</dbReference>
<dbReference type="InterPro" id="IPR053014">
    <property type="entry name" value="Cuticle_assoc_divergent"/>
</dbReference>
<dbReference type="PROSITE" id="PS50279">
    <property type="entry name" value="BPTI_KUNITZ_2"/>
    <property type="match status" value="5"/>
</dbReference>
<dbReference type="InterPro" id="IPR006149">
    <property type="entry name" value="EB_dom"/>
</dbReference>
<keyword evidence="1" id="KW-1133">Transmembrane helix</keyword>
<dbReference type="GO" id="GO:0004867">
    <property type="term" value="F:serine-type endopeptidase inhibitor activity"/>
    <property type="evidence" value="ECO:0007669"/>
    <property type="project" value="InterPro"/>
</dbReference>
<reference evidence="4" key="1">
    <citation type="submission" date="2016-04" db="UniProtKB">
        <authorList>
            <consortium name="WormBaseParasite"/>
        </authorList>
    </citation>
    <scope>IDENTIFICATION</scope>
</reference>
<feature type="domain" description="BPTI/Kunitz inhibitor" evidence="2">
    <location>
        <begin position="594"/>
        <end position="646"/>
    </location>
</feature>
<dbReference type="SUPFAM" id="SSF57362">
    <property type="entry name" value="BPTI-like"/>
    <property type="match status" value="5"/>
</dbReference>
<keyword evidence="1" id="KW-0472">Membrane</keyword>
<proteinExistence type="predicted"/>
<keyword evidence="1" id="KW-0812">Transmembrane</keyword>
<dbReference type="Pfam" id="PF01683">
    <property type="entry name" value="EB"/>
    <property type="match status" value="3"/>
</dbReference>
<dbReference type="PROSITE" id="PS00280">
    <property type="entry name" value="BPTI_KUNITZ_1"/>
    <property type="match status" value="2"/>
</dbReference>
<dbReference type="STRING" id="451379.A0A0N5B0E0"/>